<dbReference type="InterPro" id="IPR039600">
    <property type="entry name" value="TANGO6/Rtp1"/>
</dbReference>
<reference evidence="7" key="2">
    <citation type="submission" date="2025-09" db="UniProtKB">
        <authorList>
            <consortium name="Ensembl"/>
        </authorList>
    </citation>
    <scope>IDENTIFICATION</scope>
</reference>
<dbReference type="GeneTree" id="ENSGT00390000010938"/>
<keyword evidence="8" id="KW-1185">Reference proteome</keyword>
<dbReference type="Pfam" id="PF25267">
    <property type="entry name" value="TANGO6_N"/>
    <property type="match status" value="1"/>
</dbReference>
<dbReference type="InterPro" id="IPR057407">
    <property type="entry name" value="HEAT_TANGO6"/>
</dbReference>
<reference evidence="7" key="1">
    <citation type="submission" date="2025-08" db="UniProtKB">
        <authorList>
            <consortium name="Ensembl"/>
        </authorList>
    </citation>
    <scope>IDENTIFICATION</scope>
</reference>
<gene>
    <name evidence="7" type="primary">TANGO6</name>
</gene>
<dbReference type="FunFam" id="1.25.10.10:FF:000704">
    <property type="entry name" value="Transport and golgi organization 6 homolog (Drosophila)"/>
    <property type="match status" value="1"/>
</dbReference>
<dbReference type="InterPro" id="IPR016024">
    <property type="entry name" value="ARM-type_fold"/>
</dbReference>
<dbReference type="Gene3D" id="1.25.10.10">
    <property type="entry name" value="Leucine-rich Repeat Variant"/>
    <property type="match status" value="1"/>
</dbReference>
<evidence type="ECO:0000259" key="3">
    <source>
        <dbReference type="Pfam" id="PF10304"/>
    </source>
</evidence>
<dbReference type="SUPFAM" id="SSF48371">
    <property type="entry name" value="ARM repeat"/>
    <property type="match status" value="1"/>
</dbReference>
<dbReference type="Pfam" id="PF10363">
    <property type="entry name" value="RTP1_C1"/>
    <property type="match status" value="1"/>
</dbReference>
<dbReference type="PANTHER" id="PTHR20959:SF1">
    <property type="entry name" value="TRANSPORT AND GOLGI ORGANIZATION PROTEIN 6 HOMOLOG"/>
    <property type="match status" value="1"/>
</dbReference>
<name>A0A8B9BDF0_9AVES</name>
<proteinExistence type="inferred from homology"/>
<evidence type="ECO:0000313" key="8">
    <source>
        <dbReference type="Proteomes" id="UP000694426"/>
    </source>
</evidence>
<evidence type="ECO:0000259" key="4">
    <source>
        <dbReference type="Pfam" id="PF10363"/>
    </source>
</evidence>
<dbReference type="GO" id="GO:0009306">
    <property type="term" value="P:protein secretion"/>
    <property type="evidence" value="ECO:0007669"/>
    <property type="project" value="TreeGrafter"/>
</dbReference>
<dbReference type="PANTHER" id="PTHR20959">
    <property type="entry name" value="TRANSPORT AND GOLGI ORGANIZATION PROTEIN 6 FAMILY MEMBER"/>
    <property type="match status" value="1"/>
</dbReference>
<feature type="domain" description="RNA polymerase II assembly factor Rtp1 C-terminal" evidence="4">
    <location>
        <begin position="918"/>
        <end position="1033"/>
    </location>
</feature>
<dbReference type="InterPro" id="IPR019414">
    <property type="entry name" value="Rtp1_C2"/>
</dbReference>
<dbReference type="Pfam" id="PF23565">
    <property type="entry name" value="ARM_TANGO6"/>
    <property type="match status" value="1"/>
</dbReference>
<organism evidence="7 8">
    <name type="scientific">Anser brachyrhynchus</name>
    <name type="common">Pink-footed goose</name>
    <dbReference type="NCBI Taxonomy" id="132585"/>
    <lineage>
        <taxon>Eukaryota</taxon>
        <taxon>Metazoa</taxon>
        <taxon>Chordata</taxon>
        <taxon>Craniata</taxon>
        <taxon>Vertebrata</taxon>
        <taxon>Euteleostomi</taxon>
        <taxon>Archelosauria</taxon>
        <taxon>Archosauria</taxon>
        <taxon>Dinosauria</taxon>
        <taxon>Saurischia</taxon>
        <taxon>Theropoda</taxon>
        <taxon>Coelurosauria</taxon>
        <taxon>Aves</taxon>
        <taxon>Neognathae</taxon>
        <taxon>Galloanserae</taxon>
        <taxon>Anseriformes</taxon>
        <taxon>Anatidae</taxon>
        <taxon>Anserinae</taxon>
        <taxon>Anser</taxon>
    </lineage>
</organism>
<feature type="domain" description="RNA polymerase II assembly factor Rtp1 C-terminal" evidence="3">
    <location>
        <begin position="1124"/>
        <end position="1155"/>
    </location>
</feature>
<feature type="region of interest" description="Disordered" evidence="2">
    <location>
        <begin position="845"/>
        <end position="913"/>
    </location>
</feature>
<feature type="compositionally biased region" description="Low complexity" evidence="2">
    <location>
        <begin position="904"/>
        <end position="913"/>
    </location>
</feature>
<feature type="region of interest" description="Disordered" evidence="2">
    <location>
        <begin position="1"/>
        <end position="108"/>
    </location>
</feature>
<dbReference type="Pfam" id="PF10304">
    <property type="entry name" value="RTP1_C2"/>
    <property type="match status" value="1"/>
</dbReference>
<evidence type="ECO:0000256" key="2">
    <source>
        <dbReference type="SAM" id="MobiDB-lite"/>
    </source>
</evidence>
<evidence type="ECO:0000259" key="6">
    <source>
        <dbReference type="Pfam" id="PF25267"/>
    </source>
</evidence>
<dbReference type="Ensembl" id="ENSABRT00000003778.1">
    <property type="protein sequence ID" value="ENSABRP00000002593.1"/>
    <property type="gene ID" value="ENSABRG00000002499.1"/>
</dbReference>
<accession>A0A8B9BDF0</accession>
<feature type="compositionally biased region" description="Pro residues" evidence="2">
    <location>
        <begin position="10"/>
        <end position="25"/>
    </location>
</feature>
<dbReference type="InterPro" id="IPR019451">
    <property type="entry name" value="Rtp1_C1"/>
</dbReference>
<dbReference type="InterPro" id="IPR057347">
    <property type="entry name" value="TANGO6_N"/>
</dbReference>
<feature type="domain" description="TANGO6 HEAT repeat" evidence="5">
    <location>
        <begin position="398"/>
        <end position="667"/>
    </location>
</feature>
<sequence length="1177" mass="124648">MWRHRGGRFPQPPAPPRRPVLPAPPGTSRQPHRAPVAPHRARPAMSAATCPRWRRAGPPSLHDPPKMAAGSSAPPLLPTSPRWRRRAAGPSPPRHGGPKMAGGGEPAPGQVVEALELLLRQPAGSGERGGAAGTGPEGALRLETVLSNAAALDERLRGEPGWAALRGLRSAVLARAPALAAGAEGEGEPGWAAARAVLALLLCLKERLLALAALPAAPAAVPGALPPPAADTLSAAQGRAVRRALRAAVGLGLAPYLPPGVGQQPGPPLPPPLPPGVTRGARLRAATGALVELCWHPALGGPLLAHHLGILLAGLCLLGHGPAAHNEGLSEAERAQSREALQHILDRVYQPLAVRELLVLQGGPKQSRPSPGEETKPALVRAPAWLRRLCGQLLSERLMRPSGVQAVVRGIMEGTGGGTDAEAAAVDWRKCDAVAKILASCPQQCLSLEDYYRRVCPQILGLLHIQDKLTARQFQRVATTTLLTMAKEHPQLAEKYLLQLLLAPLLRCSDAAEIAVEDLSAGTVLVTEAELSSCVEDVFKVYVVGNDSSSLLLGSLQSVLGVVFCLYSFAKQNVSYLRSPCEEVLLWFLEKSERETSLSVLEGCAGLEGSVRRLHPRCCFRVGSEGGAVVAVEEPISDEDEALYQKVSLEQCYLESLVELLSHCQKSGLAGDFFIRCLKALTHVAAEDEAEVSPRAAAGGSLLELEQHHARQRRKLLVLQLVATLCESVSDTVFTDIAQVEEFVAATLQRACVSLARGRGAAVEAQTLSMAMGLVAAALGGAVQLKSSDFAVLKRLLPLLEEVSRTHPDPVIQELAADLRIAICTHGAFSAQTVGTAAETLLGKKLGPSRTGGGSPEGPPVTAPCQSPGAGGAPTQRGRGCSRPSAPKEGEEQSVHEEPDAVGPAATPSTESPAPAQLQELLLSAYDPQVPVRAAAVRALSSLISQRDPEALQMQEKILQVFLENVQHEDSFVYLSAIQGVALLSSEYPEQVLPTLLARYGRPAQDTEDTPAAVSRMKLGEVLMRVTRALGDMVVKYREPLIHAFLRGSRDPDSVLRASSLSNLGELCQRLGFQLGSVVQEVTSCVTAIAKTDPEAEVRRAAVHVVVLLLRGLSEKATEVLRDVLRDLYRLLKHVVAAEPDGAAVLHAQLALEELGQAVRGGLFPPQVLEKKIVVLP</sequence>
<evidence type="ECO:0000256" key="1">
    <source>
        <dbReference type="ARBA" id="ARBA00005724"/>
    </source>
</evidence>
<protein>
    <submittedName>
        <fullName evidence="7">Transport and golgi organization 6 homolog</fullName>
    </submittedName>
</protein>
<feature type="compositionally biased region" description="Basic and acidic residues" evidence="2">
    <location>
        <begin position="886"/>
        <end position="899"/>
    </location>
</feature>
<dbReference type="Proteomes" id="UP000694426">
    <property type="component" value="Unplaced"/>
</dbReference>
<evidence type="ECO:0000313" key="7">
    <source>
        <dbReference type="Ensembl" id="ENSABRP00000002593.1"/>
    </source>
</evidence>
<dbReference type="AlphaFoldDB" id="A0A8B9BDF0"/>
<feature type="domain" description="TANGO6 N-terminal" evidence="6">
    <location>
        <begin position="108"/>
        <end position="397"/>
    </location>
</feature>
<comment type="similarity">
    <text evidence="1">Belongs to the Tango6 family.</text>
</comment>
<dbReference type="InterPro" id="IPR011989">
    <property type="entry name" value="ARM-like"/>
</dbReference>
<evidence type="ECO:0000259" key="5">
    <source>
        <dbReference type="Pfam" id="PF23565"/>
    </source>
</evidence>